<dbReference type="AlphaFoldDB" id="A0A843V5D6"/>
<evidence type="ECO:0000313" key="3">
    <source>
        <dbReference type="Proteomes" id="UP000652761"/>
    </source>
</evidence>
<evidence type="ECO:0000313" key="2">
    <source>
        <dbReference type="EMBL" id="MQL93472.1"/>
    </source>
</evidence>
<dbReference type="EMBL" id="NMUH01001566">
    <property type="protein sequence ID" value="MQL93472.1"/>
    <property type="molecule type" value="Genomic_DNA"/>
</dbReference>
<keyword evidence="3" id="KW-1185">Reference proteome</keyword>
<proteinExistence type="predicted"/>
<reference evidence="2" key="1">
    <citation type="submission" date="2017-07" db="EMBL/GenBank/DDBJ databases">
        <title>Taro Niue Genome Assembly and Annotation.</title>
        <authorList>
            <person name="Atibalentja N."/>
            <person name="Keating K."/>
            <person name="Fields C.J."/>
        </authorList>
    </citation>
    <scope>NUCLEOTIDE SEQUENCE</scope>
    <source>
        <strain evidence="2">Niue_2</strain>
        <tissue evidence="2">Leaf</tissue>
    </source>
</reference>
<gene>
    <name evidence="2" type="ORF">Taro_026108</name>
</gene>
<comment type="caution">
    <text evidence="2">The sequence shown here is derived from an EMBL/GenBank/DDBJ whole genome shotgun (WGS) entry which is preliminary data.</text>
</comment>
<dbReference type="Proteomes" id="UP000652761">
    <property type="component" value="Unassembled WGS sequence"/>
</dbReference>
<feature type="compositionally biased region" description="Basic and acidic residues" evidence="1">
    <location>
        <begin position="241"/>
        <end position="268"/>
    </location>
</feature>
<accession>A0A843V5D6</accession>
<protein>
    <submittedName>
        <fullName evidence="2">Uncharacterized protein</fullName>
    </submittedName>
</protein>
<organism evidence="2 3">
    <name type="scientific">Colocasia esculenta</name>
    <name type="common">Wild taro</name>
    <name type="synonym">Arum esculentum</name>
    <dbReference type="NCBI Taxonomy" id="4460"/>
    <lineage>
        <taxon>Eukaryota</taxon>
        <taxon>Viridiplantae</taxon>
        <taxon>Streptophyta</taxon>
        <taxon>Embryophyta</taxon>
        <taxon>Tracheophyta</taxon>
        <taxon>Spermatophyta</taxon>
        <taxon>Magnoliopsida</taxon>
        <taxon>Liliopsida</taxon>
        <taxon>Araceae</taxon>
        <taxon>Aroideae</taxon>
        <taxon>Colocasieae</taxon>
        <taxon>Colocasia</taxon>
    </lineage>
</organism>
<feature type="compositionally biased region" description="Pro residues" evidence="1">
    <location>
        <begin position="333"/>
        <end position="347"/>
    </location>
</feature>
<feature type="region of interest" description="Disordered" evidence="1">
    <location>
        <begin position="284"/>
        <end position="350"/>
    </location>
</feature>
<feature type="compositionally biased region" description="Low complexity" evidence="1">
    <location>
        <begin position="298"/>
        <end position="307"/>
    </location>
</feature>
<sequence length="541" mass="61542">MTMKFKRKSKSMMGMRPSDERSNYESIYKNPFLVRRHSSSPSSRLHYSSSPADVFKATSRTPFFSEVRAPEEAQLTPEQLQRLASAKISICPWKVVDFSHLSGSLSWVEETLEAMGWSKLCQLSEPTIENALKAFYVTLQVSSENSISGYVKGTKITVSEELLEEILDCPNSGHKLSETVSFDKQKLGIIGSLATVSKKGLLKEQEPQAVTPQLAIVEFQQKVEQQQESVLEEPPAAAAVEKVEQQQESQQESRLKRPFESLEDDSKSKVKIFKRKARRKLLKNGEPVFKSLTPPMPTSSFPTSTDDPLSKPEQTTTSQPIAPPAPTSSTTELPPPSTSSDPPPPTSIPKDQPLAIEKAFIFKRAEVERQPSKTSSSFLLCFAESKRFSLDQWATAYPVDHAACEKMKLSPYEYLSKSYKDLRKNIGPKWEQRYLVFYLAKEVAVSRGLHWNITVHEFLHLAASRKFVHLKHLLGRRNYYNKLTWYHKCHIKSHRKLPSISPTYNIDCSLFDNFFYENEEKLWDHLKPYLDQILGSLEGLV</sequence>
<feature type="region of interest" description="Disordered" evidence="1">
    <location>
        <begin position="1"/>
        <end position="22"/>
    </location>
</feature>
<evidence type="ECO:0000256" key="1">
    <source>
        <dbReference type="SAM" id="MobiDB-lite"/>
    </source>
</evidence>
<feature type="compositionally biased region" description="Basic residues" evidence="1">
    <location>
        <begin position="1"/>
        <end position="10"/>
    </location>
</feature>
<feature type="region of interest" description="Disordered" evidence="1">
    <location>
        <begin position="227"/>
        <end position="268"/>
    </location>
</feature>
<name>A0A843V5D6_COLES</name>
<feature type="compositionally biased region" description="Low complexity" evidence="1">
    <location>
        <begin position="227"/>
        <end position="240"/>
    </location>
</feature>